<protein>
    <recommendedName>
        <fullName evidence="5">NADH-quinone oxidoreductase subunit N</fullName>
        <ecNumber evidence="5">7.1.1.-</ecNumber>
    </recommendedName>
    <alternativeName>
        <fullName evidence="5">NADH dehydrogenase I subunit N</fullName>
    </alternativeName>
    <alternativeName>
        <fullName evidence="5">NDH-1 subunit N</fullName>
    </alternativeName>
</protein>
<keyword evidence="3 5" id="KW-1133">Transmembrane helix</keyword>
<keyword evidence="5" id="KW-0520">NAD</keyword>
<dbReference type="InterPro" id="IPR010096">
    <property type="entry name" value="NADH-Q_OxRdtase_suN/2"/>
</dbReference>
<keyword evidence="5" id="KW-1003">Cell membrane</keyword>
<evidence type="ECO:0000256" key="4">
    <source>
        <dbReference type="ARBA" id="ARBA00023136"/>
    </source>
</evidence>
<evidence type="ECO:0000256" key="1">
    <source>
        <dbReference type="ARBA" id="ARBA00004127"/>
    </source>
</evidence>
<gene>
    <name evidence="5" type="primary">nuoN</name>
    <name evidence="8" type="ORF">ABS766_02030</name>
</gene>
<dbReference type="RefSeq" id="WP_408083420.1">
    <property type="nucleotide sequence ID" value="NZ_JBELPZ010000001.1"/>
</dbReference>
<sequence>MDLLIAIAGLGIICLIAEIFNGRKAIVPITLAGLIAILGYAGYKAYGVVTGTNTGFGLNEQQYFNMVVSDRYAVSFSTLFILLTIFLVALSYDFHKKHSQKLSDFIAIKLFLLTGAVAMVSFGNLAMFFLGIEILSIALYVLAGSEPKNVKSNEAGMKYFLMGAFASGVILFGIALIYGATGSFNTAEIFAASATELPVWFTIGIVLLTVGLLFKIAAVPFHFWAPDVYEGAPTLSTATMATLAKVAAVAAFFRLMKSMNHEVSGAYIVVITIAIVLSMTVGNLLALRQDNVKRMLAYSGISHAGFMLMIFLNPTFADGTLLYYASAYSLAGIAAFSVVIFVCTNKDNEKIYNFNGLGKSNPAMAAVLTCALLSMAGIPIFSGFFAKFFLFQQTLSRGHVALVIIAVINSIVSVGYYFKLILAMYTKDSTEETQPAPVLYKAVAIISILITIGLGLYPDLVHNFFFIR</sequence>
<feature type="transmembrane region" description="Helical" evidence="5">
    <location>
        <begin position="159"/>
        <end position="179"/>
    </location>
</feature>
<dbReference type="PANTHER" id="PTHR22773">
    <property type="entry name" value="NADH DEHYDROGENASE"/>
    <property type="match status" value="1"/>
</dbReference>
<comment type="similarity">
    <text evidence="5">Belongs to the complex I subunit 2 family.</text>
</comment>
<organism evidence="8 9">
    <name type="scientific">Flavobacterium rhizosphaerae</name>
    <dbReference type="NCBI Taxonomy" id="3163298"/>
    <lineage>
        <taxon>Bacteria</taxon>
        <taxon>Pseudomonadati</taxon>
        <taxon>Bacteroidota</taxon>
        <taxon>Flavobacteriia</taxon>
        <taxon>Flavobacteriales</taxon>
        <taxon>Flavobacteriaceae</taxon>
        <taxon>Flavobacterium</taxon>
    </lineage>
</organism>
<evidence type="ECO:0000313" key="9">
    <source>
        <dbReference type="Proteomes" id="UP001629156"/>
    </source>
</evidence>
<dbReference type="InterPro" id="IPR001750">
    <property type="entry name" value="ND/Mrp_TM"/>
</dbReference>
<evidence type="ECO:0000256" key="6">
    <source>
        <dbReference type="RuleBase" id="RU000320"/>
    </source>
</evidence>
<comment type="subunit">
    <text evidence="5">NDH-1 is composed of 14 different subunits. Subunits NuoA, H, J, K, L, M, N constitute the membrane sector of the complex.</text>
</comment>
<comment type="caution">
    <text evidence="5">Lacks conserved residue(s) required for the propagation of feature annotation.</text>
</comment>
<dbReference type="NCBIfam" id="TIGR01770">
    <property type="entry name" value="NDH_I_N"/>
    <property type="match status" value="1"/>
</dbReference>
<comment type="catalytic activity">
    <reaction evidence="5">
        <text>a quinone + NADH + 5 H(+)(in) = a quinol + NAD(+) + 4 H(+)(out)</text>
        <dbReference type="Rhea" id="RHEA:57888"/>
        <dbReference type="ChEBI" id="CHEBI:15378"/>
        <dbReference type="ChEBI" id="CHEBI:24646"/>
        <dbReference type="ChEBI" id="CHEBI:57540"/>
        <dbReference type="ChEBI" id="CHEBI:57945"/>
        <dbReference type="ChEBI" id="CHEBI:132124"/>
    </reaction>
</comment>
<name>A0ABW8YUY3_9FLAO</name>
<evidence type="ECO:0000256" key="2">
    <source>
        <dbReference type="ARBA" id="ARBA00022692"/>
    </source>
</evidence>
<proteinExistence type="inferred from homology"/>
<evidence type="ECO:0000259" key="7">
    <source>
        <dbReference type="Pfam" id="PF00361"/>
    </source>
</evidence>
<keyword evidence="5" id="KW-0874">Quinone</keyword>
<feature type="transmembrane region" description="Helical" evidence="5">
    <location>
        <begin position="265"/>
        <end position="287"/>
    </location>
</feature>
<feature type="transmembrane region" description="Helical" evidence="5">
    <location>
        <begin position="296"/>
        <end position="316"/>
    </location>
</feature>
<reference evidence="8 9" key="1">
    <citation type="submission" date="2024-06" db="EMBL/GenBank/DDBJ databases">
        <authorList>
            <person name="Kaempfer P."/>
            <person name="Viver T."/>
        </authorList>
    </citation>
    <scope>NUCLEOTIDE SEQUENCE [LARGE SCALE GENOMIC DNA]</scope>
    <source>
        <strain evidence="8 9">ST-119</strain>
    </source>
</reference>
<comment type="function">
    <text evidence="5">NDH-1 shuttles electrons from NADH, via FMN and iron-sulfur (Fe-S) centers, to quinones in the respiratory chain. The immediate electron acceptor for the enzyme in this species is believed to be a menaquinone. Couples the redox reaction to proton translocation (for every two electrons transferred, four hydrogen ions are translocated across the cytoplasmic membrane), and thus conserves the redox energy in a proton gradient.</text>
</comment>
<keyword evidence="5" id="KW-0813">Transport</keyword>
<accession>A0ABW8YUY3</accession>
<feature type="transmembrane region" description="Helical" evidence="5">
    <location>
        <begin position="199"/>
        <end position="223"/>
    </location>
</feature>
<comment type="caution">
    <text evidence="8">The sequence shown here is derived from an EMBL/GenBank/DDBJ whole genome shotgun (WGS) entry which is preliminary data.</text>
</comment>
<dbReference type="EMBL" id="JBELPZ010000001">
    <property type="protein sequence ID" value="MFL9843187.1"/>
    <property type="molecule type" value="Genomic_DNA"/>
</dbReference>
<evidence type="ECO:0000313" key="8">
    <source>
        <dbReference type="EMBL" id="MFL9843187.1"/>
    </source>
</evidence>
<dbReference type="Pfam" id="PF00361">
    <property type="entry name" value="Proton_antipo_M"/>
    <property type="match status" value="1"/>
</dbReference>
<evidence type="ECO:0000256" key="5">
    <source>
        <dbReference type="HAMAP-Rule" id="MF_00445"/>
    </source>
</evidence>
<feature type="domain" description="NADH:quinone oxidoreductase/Mrp antiporter transmembrane" evidence="7">
    <location>
        <begin position="124"/>
        <end position="411"/>
    </location>
</feature>
<dbReference type="EC" id="7.1.1.-" evidence="5"/>
<feature type="transmembrane region" description="Helical" evidence="5">
    <location>
        <begin position="322"/>
        <end position="343"/>
    </location>
</feature>
<dbReference type="HAMAP" id="MF_00445">
    <property type="entry name" value="NDH1_NuoN_1"/>
    <property type="match status" value="1"/>
</dbReference>
<keyword evidence="5" id="KW-1278">Translocase</keyword>
<dbReference type="Proteomes" id="UP001629156">
    <property type="component" value="Unassembled WGS sequence"/>
</dbReference>
<keyword evidence="4 5" id="KW-0472">Membrane</keyword>
<feature type="transmembrane region" description="Helical" evidence="5">
    <location>
        <begin position="25"/>
        <end position="43"/>
    </location>
</feature>
<keyword evidence="9" id="KW-1185">Reference proteome</keyword>
<evidence type="ECO:0000256" key="3">
    <source>
        <dbReference type="ARBA" id="ARBA00022989"/>
    </source>
</evidence>
<feature type="transmembrane region" description="Helical" evidence="5">
    <location>
        <begin position="72"/>
        <end position="90"/>
    </location>
</feature>
<feature type="transmembrane region" description="Helical" evidence="5">
    <location>
        <begin position="398"/>
        <end position="418"/>
    </location>
</feature>
<comment type="subcellular location">
    <subcellularLocation>
        <location evidence="5">Cell membrane</location>
        <topology evidence="5">Multi-pass membrane protein</topology>
    </subcellularLocation>
    <subcellularLocation>
        <location evidence="1">Endomembrane system</location>
        <topology evidence="1">Multi-pass membrane protein</topology>
    </subcellularLocation>
    <subcellularLocation>
        <location evidence="6">Membrane</location>
        <topology evidence="6">Multi-pass membrane protein</topology>
    </subcellularLocation>
</comment>
<keyword evidence="2 5" id="KW-0812">Transmembrane</keyword>
<feature type="transmembrane region" description="Helical" evidence="5">
    <location>
        <begin position="438"/>
        <end position="457"/>
    </location>
</feature>
<feature type="transmembrane region" description="Helical" evidence="5">
    <location>
        <begin position="363"/>
        <end position="386"/>
    </location>
</feature>